<feature type="transmembrane region" description="Helical" evidence="3">
    <location>
        <begin position="50"/>
        <end position="68"/>
    </location>
</feature>
<evidence type="ECO:0000256" key="1">
    <source>
        <dbReference type="SAM" id="Coils"/>
    </source>
</evidence>
<feature type="transmembrane region" description="Helical" evidence="3">
    <location>
        <begin position="138"/>
        <end position="156"/>
    </location>
</feature>
<dbReference type="EMBL" id="BRXZ01001761">
    <property type="protein sequence ID" value="GMH46277.1"/>
    <property type="molecule type" value="Genomic_DNA"/>
</dbReference>
<dbReference type="Proteomes" id="UP001165082">
    <property type="component" value="Unassembled WGS sequence"/>
</dbReference>
<protein>
    <submittedName>
        <fullName evidence="4">Uncharacterized protein</fullName>
    </submittedName>
</protein>
<keyword evidence="3" id="KW-0472">Membrane</keyword>
<sequence>MKQTVKTLIGGLGASGVDPMISSCIVCRIVNEFICAFGHGFEPSYIRRHVVMWMCEIVLIALEVAFFLRDYSHLTGIIFTVNAWLSLTSMWRLYDPIPSLWSHFKASFGTAMALHGNIIISIYAHIVPTKYIVKYWNPLLSSAVIGVVYPALNVLLRKHIVVVLHTQVFQKVVNDDVPLAKRMKTFKFLMQVTSAGLMQSPIVLMYMETDTKYAILASLLAIVTEICGKLVSLHIAQAMIGQDIMSRGGFKGILRKLKTFSSESGSRAILRMNKKVNDKLEKVNTSLDDYKRTIASVESTVEVLKAELQKTHGDDVESLQGRLAYVKDGVDEIERALIGDVGRSEEGSDGSDGSGKSSSGSWDEEESRFRKVMGKLAIRWHAEIIAEKCGIILGGFIVYLYFPYDENARGIADLVGLVAIFLFLEGIADMIFVWVIWTRFLLPILQLPKERFFSKHTAMSVTSLSLICVVVGLCIGMAAETEV</sequence>
<evidence type="ECO:0000313" key="4">
    <source>
        <dbReference type="EMBL" id="GMH46277.1"/>
    </source>
</evidence>
<keyword evidence="1" id="KW-0175">Coiled coil</keyword>
<feature type="transmembrane region" description="Helical" evidence="3">
    <location>
        <begin position="106"/>
        <end position="126"/>
    </location>
</feature>
<keyword evidence="5" id="KW-1185">Reference proteome</keyword>
<evidence type="ECO:0000256" key="3">
    <source>
        <dbReference type="SAM" id="Phobius"/>
    </source>
</evidence>
<feature type="transmembrane region" description="Helical" evidence="3">
    <location>
        <begin position="414"/>
        <end position="437"/>
    </location>
</feature>
<reference evidence="4" key="1">
    <citation type="submission" date="2022-07" db="EMBL/GenBank/DDBJ databases">
        <title>Genome analysis of Parmales, a sister group of diatoms, reveals the evolutionary specialization of diatoms from phago-mixotrophs to photoautotrophs.</title>
        <authorList>
            <person name="Ban H."/>
            <person name="Sato S."/>
            <person name="Yoshikawa S."/>
            <person name="Kazumasa Y."/>
            <person name="Nakamura Y."/>
            <person name="Ichinomiya M."/>
            <person name="Saitoh K."/>
            <person name="Sato N."/>
            <person name="Blanc-Mathieu R."/>
            <person name="Endo H."/>
            <person name="Kuwata A."/>
            <person name="Ogata H."/>
        </authorList>
    </citation>
    <scope>NUCLEOTIDE SEQUENCE</scope>
</reference>
<evidence type="ECO:0000313" key="5">
    <source>
        <dbReference type="Proteomes" id="UP001165082"/>
    </source>
</evidence>
<dbReference type="AlphaFoldDB" id="A0A9W7DL70"/>
<feature type="transmembrane region" description="Helical" evidence="3">
    <location>
        <begin position="380"/>
        <end position="402"/>
    </location>
</feature>
<feature type="region of interest" description="Disordered" evidence="2">
    <location>
        <begin position="342"/>
        <end position="363"/>
    </location>
</feature>
<gene>
    <name evidence="4" type="ORF">TrRE_jg9594</name>
</gene>
<keyword evidence="3" id="KW-1133">Transmembrane helix</keyword>
<feature type="coiled-coil region" evidence="1">
    <location>
        <begin position="273"/>
        <end position="307"/>
    </location>
</feature>
<feature type="transmembrane region" description="Helical" evidence="3">
    <location>
        <begin position="74"/>
        <end position="94"/>
    </location>
</feature>
<name>A0A9W7DL70_9STRA</name>
<organism evidence="4 5">
    <name type="scientific">Triparma retinervis</name>
    <dbReference type="NCBI Taxonomy" id="2557542"/>
    <lineage>
        <taxon>Eukaryota</taxon>
        <taxon>Sar</taxon>
        <taxon>Stramenopiles</taxon>
        <taxon>Ochrophyta</taxon>
        <taxon>Bolidophyceae</taxon>
        <taxon>Parmales</taxon>
        <taxon>Triparmaceae</taxon>
        <taxon>Triparma</taxon>
    </lineage>
</organism>
<feature type="transmembrane region" description="Helical" evidence="3">
    <location>
        <begin position="458"/>
        <end position="479"/>
    </location>
</feature>
<comment type="caution">
    <text evidence="4">The sequence shown here is derived from an EMBL/GenBank/DDBJ whole genome shotgun (WGS) entry which is preliminary data.</text>
</comment>
<feature type="transmembrane region" description="Helical" evidence="3">
    <location>
        <begin position="213"/>
        <end position="236"/>
    </location>
</feature>
<accession>A0A9W7DL70</accession>
<keyword evidence="3" id="KW-0812">Transmembrane</keyword>
<proteinExistence type="predicted"/>
<evidence type="ECO:0000256" key="2">
    <source>
        <dbReference type="SAM" id="MobiDB-lite"/>
    </source>
</evidence>